<keyword evidence="2" id="KW-0255">Endonuclease</keyword>
<dbReference type="AlphaFoldDB" id="A0A365Y3Z4"/>
<dbReference type="Proteomes" id="UP000253410">
    <property type="component" value="Unassembled WGS sequence"/>
</dbReference>
<dbReference type="OrthoDB" id="436461at2"/>
<evidence type="ECO:0000313" key="3">
    <source>
        <dbReference type="Proteomes" id="UP000253410"/>
    </source>
</evidence>
<dbReference type="Pfam" id="PF10593">
    <property type="entry name" value="Z1"/>
    <property type="match status" value="1"/>
</dbReference>
<dbReference type="InterPro" id="IPR018310">
    <property type="entry name" value="Put_endonuclease_Z1-dom"/>
</dbReference>
<organism evidence="2 3">
    <name type="scientific">Chitinophaga flava</name>
    <dbReference type="NCBI Taxonomy" id="2259036"/>
    <lineage>
        <taxon>Bacteria</taxon>
        <taxon>Pseudomonadati</taxon>
        <taxon>Bacteroidota</taxon>
        <taxon>Chitinophagia</taxon>
        <taxon>Chitinophagales</taxon>
        <taxon>Chitinophagaceae</taxon>
        <taxon>Chitinophaga</taxon>
    </lineage>
</organism>
<dbReference type="RefSeq" id="WP_113615900.1">
    <property type="nucleotide sequence ID" value="NZ_QFFJ01000001.1"/>
</dbReference>
<dbReference type="EMBL" id="QFFJ01000001">
    <property type="protein sequence ID" value="RBL93303.1"/>
    <property type="molecule type" value="Genomic_DNA"/>
</dbReference>
<dbReference type="GO" id="GO:0004519">
    <property type="term" value="F:endonuclease activity"/>
    <property type="evidence" value="ECO:0007669"/>
    <property type="project" value="UniProtKB-KW"/>
</dbReference>
<dbReference type="SUPFAM" id="SSF52540">
    <property type="entry name" value="P-loop containing nucleoside triphosphate hydrolases"/>
    <property type="match status" value="1"/>
</dbReference>
<comment type="caution">
    <text evidence="2">The sequence shown here is derived from an EMBL/GenBank/DDBJ whole genome shotgun (WGS) entry which is preliminary data.</text>
</comment>
<proteinExistence type="predicted"/>
<feature type="domain" description="Putative endonuclease Z1" evidence="1">
    <location>
        <begin position="450"/>
        <end position="693"/>
    </location>
</feature>
<name>A0A365Y3Z4_9BACT</name>
<keyword evidence="2" id="KW-0540">Nuclease</keyword>
<keyword evidence="2" id="KW-0378">Hydrolase</keyword>
<keyword evidence="3" id="KW-1185">Reference proteome</keyword>
<evidence type="ECO:0000259" key="1">
    <source>
        <dbReference type="Pfam" id="PF10593"/>
    </source>
</evidence>
<accession>A0A365Y3Z4</accession>
<evidence type="ECO:0000313" key="2">
    <source>
        <dbReference type="EMBL" id="RBL93303.1"/>
    </source>
</evidence>
<protein>
    <submittedName>
        <fullName evidence="2">Endonuclease</fullName>
    </submittedName>
</protein>
<dbReference type="InterPro" id="IPR027417">
    <property type="entry name" value="P-loop_NTPase"/>
</dbReference>
<sequence length="1266" mass="144737">MSEILDKAKNICITILSNEKQVITAAVIKETIEKASLLYPLSDPEKQSLFKTLETLYAVFSDEYRILDDATPEPWVKNRKSEFRWQFWNRYRQFLESRNYAPDTINKLDALTEDILDRLVQPGSHQRFEKKGLIVGHVQSGKTSNYIGLICKAADVGYKLIIVLAGIHNSLRSQTQLRIDEGFLGFDTQTARNFSKTSNRIGVGRINPNLAAHSLTTSDVNGDFTRKASEASGVNIRGNDPIILVVKKNPSVLKNLLLWLTSRGETMSDGQKLIRDLPLLLIDDEADNASINISKTHVSKINAAIRALLERFEQNAYIGYTATPYANIFAKYYDDEEAKDLNENFGSLNIKIGRDIFPKDFIVNIPAPSNYIGPAKIFGIVSSEDLDKEVEPISLFRIIKDYQPSKPDPDDKEAIKDYNEKIESIRKTNPYFITDLHKKDDAFPRDLPPSLHRAMKCFFLACAARRVRGQAKEHNSMLIHVSRFIKWQDKIASLVFDTFKSYSRQIEFNTGSIYDDLKDLWEEEFVPETRKLIQNKAVDDPSITEISWSELKPHIYPAISKIDVRAVHGDTKIEGLKHKNIRPLDYFENKESGLSVIAIGGNKLSRGLTLEGLTISYYLRASKMYDTLMQMGRWFGYRPGYLDLCRLFTSEELVDWYRHVTVATEEMRAQFDRMCDLGKKPRDYGLKVRTHPGILNITAANKFRYKEIMRLSFSGELEETYSFKISSRKHQENLKALKSFVTKLGEVQGPVNQIEAFKKHFIWNGVANYNQIIEFLSGYYSFQPSFNVNLICEYILAQVRHGSLRDWTVALINKSTAQMGERFDLAPDLNVGLTTRTNSREDGQDFYVITKSHIIDPSHEYIDLTDEQISDAISITLKDWAKKGSINSKGLMHPSSLRIKTTRHTSKALLLVYLLNNRPDNKRSPIADCPVVGLAISFPYIDTNKDEKIEYAVNEQFLKEILDYPDELDQPDYLQDNIELQENTTDIDDEIRNHIEKSRSINSIIELSFKEGIQGNQIDENSIDQSNEQPDIIIPARLIENKQISIQSKLIPFIRKQDINKFYCTPKPDFYIGNITSVQNLEAGKIIAAEHKSGIVFSLSDFECVLEEGCIGIQSGEIPSLYLLTLLNSTLFSYWVAQNESNSIQVTIENFPIKMLPENKHINYFAEAIIFLGKQRSNRTNSIIINYFSGILNAVVFEIYFPEDFSRNNLSMLSVLEELILNNPIDINEIVVTYNALNDTRHKVHQTLQKLISVEKVKSIYNSLKN</sequence>
<reference evidence="2 3" key="1">
    <citation type="submission" date="2018-05" db="EMBL/GenBank/DDBJ databases">
        <title>Chitinophaga sp. K3CV102501T nov., isolated from isolated from a monsoon evergreen broad-leaved forest soil.</title>
        <authorList>
            <person name="Lv Y."/>
        </authorList>
    </citation>
    <scope>NUCLEOTIDE SEQUENCE [LARGE SCALE GENOMIC DNA]</scope>
    <source>
        <strain evidence="2 3">GDMCC 1.1325</strain>
    </source>
</reference>
<gene>
    <name evidence="2" type="ORF">DF182_12270</name>
</gene>